<dbReference type="InterPro" id="IPR021514">
    <property type="entry name" value="DUF3176"/>
</dbReference>
<reference evidence="2" key="1">
    <citation type="submission" date="2021-07" db="EMBL/GenBank/DDBJ databases">
        <authorList>
            <person name="Branca A.L. A."/>
        </authorList>
    </citation>
    <scope>NUCLEOTIDE SEQUENCE</scope>
</reference>
<keyword evidence="1" id="KW-0472">Membrane</keyword>
<dbReference type="Proteomes" id="UP001152592">
    <property type="component" value="Unassembled WGS sequence"/>
</dbReference>
<comment type="caution">
    <text evidence="2">The sequence shown here is derived from an EMBL/GenBank/DDBJ whole genome shotgun (WGS) entry which is preliminary data.</text>
</comment>
<organism evidence="2 3">
    <name type="scientific">Penicillium salamii</name>
    <dbReference type="NCBI Taxonomy" id="1612424"/>
    <lineage>
        <taxon>Eukaryota</taxon>
        <taxon>Fungi</taxon>
        <taxon>Dikarya</taxon>
        <taxon>Ascomycota</taxon>
        <taxon>Pezizomycotina</taxon>
        <taxon>Eurotiomycetes</taxon>
        <taxon>Eurotiomycetidae</taxon>
        <taxon>Eurotiales</taxon>
        <taxon>Aspergillaceae</taxon>
        <taxon>Penicillium</taxon>
    </lineage>
</organism>
<proteinExistence type="predicted"/>
<feature type="transmembrane region" description="Helical" evidence="1">
    <location>
        <begin position="47"/>
        <end position="71"/>
    </location>
</feature>
<dbReference type="EMBL" id="CAJVPD010000044">
    <property type="protein sequence ID" value="CAG8268401.1"/>
    <property type="molecule type" value="Genomic_DNA"/>
</dbReference>
<feature type="transmembrane region" description="Helical" evidence="1">
    <location>
        <begin position="559"/>
        <end position="581"/>
    </location>
</feature>
<dbReference type="PANTHER" id="PTHR35394">
    <property type="entry name" value="DUF3176 DOMAIN-CONTAINING PROTEIN"/>
    <property type="match status" value="1"/>
</dbReference>
<dbReference type="OrthoDB" id="1697690at2759"/>
<protein>
    <submittedName>
        <fullName evidence="2">Uncharacterized protein</fullName>
    </submittedName>
</protein>
<evidence type="ECO:0000313" key="3">
    <source>
        <dbReference type="Proteomes" id="UP001152592"/>
    </source>
</evidence>
<dbReference type="AlphaFoldDB" id="A0A9W4N2Y6"/>
<name>A0A9W4N2Y6_9EURO</name>
<sequence>MLEITKMASRAIDNEQERQDSSVALLSERRPKAQGRLSWSAITLDTWILEGASLGFSIACLVSIYGILIAYDGKQRPEFTYNISLNAIVSVLATACKSSLVFVVGAGLSQLKWLWLQNRRQLSSIQGEQSICQSGGILNIVITRFLILRSAFEDASRGPLGSISLLFRHPGQPLASLGATILILILAFEPFVQQILSYPTEPTLTAIETLAATVPQVQYYDQSVATIPLTGAYYMGIWNKEFDIKPICPSGNCTWQSYKSLGICSQCSDITSTATLNCAMPSSSHELRQNATLKSFKDSWDGKCEVVLPQGRPSGTTLNAGIRNGTTSWLYWSMEAVWVVEPDPLLDGPAYSGVENPLLVLAQSKLGFDNGRITNLSDPTEAIFIKNVTQCAFSFCVKEYNIHVTNGTTITEKSSPDFGKMENITGPGINGNSSLLCWAPSQIPNDTERHYDIIHRKDWAPRAMGPEFTECEFENRASSILTGGLLVGSTFDTCARVKSGWEYAQQMVTLENLNQILVLGLDVLVPQVADSLTQTLMQSSKITIPGTIYTDEVMVRVQWAWMILPTLLVILGNVFLVWTTYASKKKILWKSSVLAFLFHGLDDQKERNDCMTSSGMEKLAEAMHVQLHPSEYDARVMLREN</sequence>
<keyword evidence="1" id="KW-1133">Transmembrane helix</keyword>
<evidence type="ECO:0000313" key="2">
    <source>
        <dbReference type="EMBL" id="CAG8268401.1"/>
    </source>
</evidence>
<dbReference type="PANTHER" id="PTHR35394:SF5">
    <property type="entry name" value="DUF3176 DOMAIN-CONTAINING PROTEIN"/>
    <property type="match status" value="1"/>
</dbReference>
<feature type="transmembrane region" description="Helical" evidence="1">
    <location>
        <begin position="83"/>
        <end position="111"/>
    </location>
</feature>
<gene>
    <name evidence="2" type="ORF">PSALAMII_LOCUS1109</name>
</gene>
<evidence type="ECO:0000256" key="1">
    <source>
        <dbReference type="SAM" id="Phobius"/>
    </source>
</evidence>
<accession>A0A9W4N2Y6</accession>
<keyword evidence="1" id="KW-0812">Transmembrane</keyword>
<dbReference type="Pfam" id="PF11374">
    <property type="entry name" value="DUF3176"/>
    <property type="match status" value="2"/>
</dbReference>